<dbReference type="RefSeq" id="XP_018155286.1">
    <property type="nucleotide sequence ID" value="XM_018305862.1"/>
</dbReference>
<name>A0A1B7Y438_COLHI</name>
<sequence length="99" mass="10827">MSPQQSRVSLRGKNSQSLPPSSHSAKVQRPQPRTKTANIRIVCCDSFRPRKSAISRYLLTVLAICPALSLGLVEVSQANISHCALEPQLLGTCADQTRR</sequence>
<dbReference type="GeneID" id="28869969"/>
<feature type="region of interest" description="Disordered" evidence="1">
    <location>
        <begin position="1"/>
        <end position="34"/>
    </location>
</feature>
<evidence type="ECO:0000313" key="3">
    <source>
        <dbReference type="Proteomes" id="UP000092177"/>
    </source>
</evidence>
<organism evidence="2 3">
    <name type="scientific">Colletotrichum higginsianum (strain IMI 349063)</name>
    <name type="common">Crucifer anthracnose fungus</name>
    <dbReference type="NCBI Taxonomy" id="759273"/>
    <lineage>
        <taxon>Eukaryota</taxon>
        <taxon>Fungi</taxon>
        <taxon>Dikarya</taxon>
        <taxon>Ascomycota</taxon>
        <taxon>Pezizomycotina</taxon>
        <taxon>Sordariomycetes</taxon>
        <taxon>Hypocreomycetidae</taxon>
        <taxon>Glomerellales</taxon>
        <taxon>Glomerellaceae</taxon>
        <taxon>Colletotrichum</taxon>
        <taxon>Colletotrichum destructivum species complex</taxon>
    </lineage>
</organism>
<evidence type="ECO:0000256" key="1">
    <source>
        <dbReference type="SAM" id="MobiDB-lite"/>
    </source>
</evidence>
<dbReference type="Proteomes" id="UP000092177">
    <property type="component" value="Unassembled WGS sequence"/>
</dbReference>
<dbReference type="KEGG" id="chig:CH63R_10888"/>
<dbReference type="VEuPathDB" id="FungiDB:CH63R_10888"/>
<keyword evidence="3" id="KW-1185">Reference proteome</keyword>
<dbReference type="EMBL" id="LTAN01000007">
    <property type="protein sequence ID" value="OBR06768.1"/>
    <property type="molecule type" value="Genomic_DNA"/>
</dbReference>
<comment type="caution">
    <text evidence="2">The sequence shown here is derived from an EMBL/GenBank/DDBJ whole genome shotgun (WGS) entry which is preliminary data.</text>
</comment>
<proteinExistence type="predicted"/>
<reference evidence="3" key="1">
    <citation type="journal article" date="2017" name="BMC Genomics">
        <title>Gapless genome assembly of Colletotrichum higginsianum reveals chromosome structure and association of transposable elements with secondary metabolite gene clusters.</title>
        <authorList>
            <person name="Dallery J.-F."/>
            <person name="Lapalu N."/>
            <person name="Zampounis A."/>
            <person name="Pigne S."/>
            <person name="Luyten I."/>
            <person name="Amselem J."/>
            <person name="Wittenberg A.H.J."/>
            <person name="Zhou S."/>
            <person name="de Queiroz M.V."/>
            <person name="Robin G.P."/>
            <person name="Auger A."/>
            <person name="Hainaut M."/>
            <person name="Henrissat B."/>
            <person name="Kim K.-T."/>
            <person name="Lee Y.-H."/>
            <person name="Lespinet O."/>
            <person name="Schwartz D.C."/>
            <person name="Thon M.R."/>
            <person name="O'Connell R.J."/>
        </authorList>
    </citation>
    <scope>NUCLEOTIDE SEQUENCE [LARGE SCALE GENOMIC DNA]</scope>
    <source>
        <strain evidence="3">IMI 349063</strain>
    </source>
</reference>
<accession>A0A1B7Y438</accession>
<dbReference type="AlphaFoldDB" id="A0A1B7Y438"/>
<gene>
    <name evidence="2" type="ORF">CH63R_10888</name>
</gene>
<protein>
    <submittedName>
        <fullName evidence="2">Uncharacterized protein</fullName>
    </submittedName>
</protein>
<evidence type="ECO:0000313" key="2">
    <source>
        <dbReference type="EMBL" id="OBR06768.1"/>
    </source>
</evidence>